<dbReference type="Proteomes" id="UP000662986">
    <property type="component" value="Chromosome"/>
</dbReference>
<dbReference type="Gene3D" id="3.90.1200.10">
    <property type="match status" value="1"/>
</dbReference>
<sequence length="349" mass="38356">MHPSGSKVDWSALTPWLDAHSVGHGPIEDVRTLGGGTQNLLVRFQRSNTSYVLRCPAPGAGPRASAAMRREAALLSALRDTQVPHAELVASCDTEEVLGRAFYIALAVDGFSPRFEVSDALAADPEEQRKLGLAMVDALITLRDVDPVACGLVRKGRIPTGVPGQLGRLRAVFADYGLVEGWSPAELDGIEAIADRLEQTMPEDQEFLLTHGDFHMGNLIFNERDHGVEAIIDWELARVGDPLLDLGHMLCSWPIPPDPRFDGTARPMPGLPTRAEIITHYRDRTFADEGRIEWYHAYASYRLAVLLEGSHVRAMQGRGDIEVGRSLHRKAQALVEQGHAITAELSKRR</sequence>
<evidence type="ECO:0000259" key="1">
    <source>
        <dbReference type="Pfam" id="PF01636"/>
    </source>
</evidence>
<evidence type="ECO:0000313" key="2">
    <source>
        <dbReference type="EMBL" id="QSE90793.1"/>
    </source>
</evidence>
<accession>A0A974W3S0</accession>
<proteinExistence type="predicted"/>
<protein>
    <submittedName>
        <fullName evidence="2">Phosphotransferase family protein</fullName>
    </submittedName>
</protein>
<dbReference type="Pfam" id="PF01636">
    <property type="entry name" value="APH"/>
    <property type="match status" value="1"/>
</dbReference>
<keyword evidence="3" id="KW-1185">Reference proteome</keyword>
<evidence type="ECO:0000313" key="3">
    <source>
        <dbReference type="Proteomes" id="UP000662986"/>
    </source>
</evidence>
<dbReference type="InterPro" id="IPR002575">
    <property type="entry name" value="Aminoglycoside_PTrfase"/>
</dbReference>
<dbReference type="InterPro" id="IPR041726">
    <property type="entry name" value="ACAD10_11_N"/>
</dbReference>
<dbReference type="EMBL" id="CP070619">
    <property type="protein sequence ID" value="QSE90793.1"/>
    <property type="molecule type" value="Genomic_DNA"/>
</dbReference>
<feature type="domain" description="Aminoglycoside phosphotransferase" evidence="1">
    <location>
        <begin position="30"/>
        <end position="264"/>
    </location>
</feature>
<organism evidence="2 3">
    <name type="scientific">Rhodococcus pseudokoreensis</name>
    <dbReference type="NCBI Taxonomy" id="2811421"/>
    <lineage>
        <taxon>Bacteria</taxon>
        <taxon>Bacillati</taxon>
        <taxon>Actinomycetota</taxon>
        <taxon>Actinomycetes</taxon>
        <taxon>Mycobacteriales</taxon>
        <taxon>Nocardiaceae</taxon>
        <taxon>Rhodococcus</taxon>
    </lineage>
</organism>
<dbReference type="InterPro" id="IPR011009">
    <property type="entry name" value="Kinase-like_dom_sf"/>
</dbReference>
<dbReference type="InterPro" id="IPR051678">
    <property type="entry name" value="AGP_Transferase"/>
</dbReference>
<dbReference type="PANTHER" id="PTHR21310:SF40">
    <property type="entry name" value="AMINOGLYCOSIDE PHOSPHOTRANSFERASE DOMAIN-CONTAINING PROTEIN-RELATED"/>
    <property type="match status" value="1"/>
</dbReference>
<dbReference type="PANTHER" id="PTHR21310">
    <property type="entry name" value="AMINOGLYCOSIDE PHOSPHOTRANSFERASE-RELATED-RELATED"/>
    <property type="match status" value="1"/>
</dbReference>
<reference evidence="2 3" key="2">
    <citation type="journal article" date="2022" name="Arch. Microbiol.">
        <title>Rhodococcus pseudokoreensis sp. nov. isolated from the rhizosphere of young M26 apple rootstocks.</title>
        <authorList>
            <person name="Kampfer P."/>
            <person name="Glaeser S.P."/>
            <person name="Blom J."/>
            <person name="Wolf J."/>
            <person name="Benning S."/>
            <person name="Schloter M."/>
            <person name="Neumann-Schaal M."/>
        </authorList>
    </citation>
    <scope>NUCLEOTIDE SEQUENCE [LARGE SCALE GENOMIC DNA]</scope>
    <source>
        <strain evidence="2 3">R79</strain>
    </source>
</reference>
<reference evidence="2 3" key="1">
    <citation type="journal article" date="2021" name="Microbiol. Resour. Announc.">
        <title>Complete Genome Sequences of Two Rhodococcus sp. Strains with Large and Linear Chromosomes, Isolated from Apple Rhizosphere.</title>
        <authorList>
            <person name="Benning S."/>
            <person name="Brugnone N."/>
            <person name="Siani R."/>
            <person name="Kublik S."/>
            <person name="Schloter M."/>
            <person name="Rad V."/>
        </authorList>
    </citation>
    <scope>NUCLEOTIDE SEQUENCE [LARGE SCALE GENOMIC DNA]</scope>
    <source>
        <strain evidence="2 3">R79</strain>
    </source>
</reference>
<dbReference type="RefSeq" id="WP_206007215.1">
    <property type="nucleotide sequence ID" value="NZ_CP070619.1"/>
</dbReference>
<name>A0A974W3S0_9NOCA</name>
<dbReference type="SUPFAM" id="SSF56112">
    <property type="entry name" value="Protein kinase-like (PK-like)"/>
    <property type="match status" value="1"/>
</dbReference>
<dbReference type="Gene3D" id="3.30.200.20">
    <property type="entry name" value="Phosphorylase Kinase, domain 1"/>
    <property type="match status" value="1"/>
</dbReference>
<dbReference type="CDD" id="cd05154">
    <property type="entry name" value="ACAD10_11_N-like"/>
    <property type="match status" value="1"/>
</dbReference>
<gene>
    <name evidence="2" type="ORF">JWS13_20260</name>
</gene>